<dbReference type="KEGG" id="mgi:Mflv_1579"/>
<dbReference type="SMART" id="SM00507">
    <property type="entry name" value="HNHc"/>
    <property type="match status" value="1"/>
</dbReference>
<dbReference type="eggNOG" id="COG1403">
    <property type="taxonomic scope" value="Bacteria"/>
</dbReference>
<dbReference type="Pfam" id="PF13392">
    <property type="entry name" value="HNH_3"/>
    <property type="match status" value="1"/>
</dbReference>
<dbReference type="EMBL" id="CP000656">
    <property type="protein sequence ID" value="ABP44061.1"/>
    <property type="molecule type" value="Genomic_DNA"/>
</dbReference>
<keyword evidence="2" id="KW-0378">Hydrolase</keyword>
<feature type="domain" description="HNH nuclease" evidence="1">
    <location>
        <begin position="54"/>
        <end position="109"/>
    </location>
</feature>
<protein>
    <submittedName>
        <fullName evidence="2">HNH endonuclease</fullName>
    </submittedName>
</protein>
<organism evidence="2">
    <name type="scientific">Mycolicibacterium gilvum (strain PYR-GCK)</name>
    <name type="common">Mycobacterium gilvum (strain PYR-GCK)</name>
    <dbReference type="NCBI Taxonomy" id="350054"/>
    <lineage>
        <taxon>Bacteria</taxon>
        <taxon>Bacillati</taxon>
        <taxon>Actinomycetota</taxon>
        <taxon>Actinomycetes</taxon>
        <taxon>Mycobacteriales</taxon>
        <taxon>Mycobacteriaceae</taxon>
        <taxon>Mycolicibacterium</taxon>
    </lineage>
</organism>
<dbReference type="CDD" id="cd00085">
    <property type="entry name" value="HNHc"/>
    <property type="match status" value="1"/>
</dbReference>
<dbReference type="GO" id="GO:0004519">
    <property type="term" value="F:endonuclease activity"/>
    <property type="evidence" value="ECO:0007669"/>
    <property type="project" value="UniProtKB-KW"/>
</dbReference>
<dbReference type="OrthoDB" id="2085958at2"/>
<dbReference type="AlphaFoldDB" id="A4T7P7"/>
<keyword evidence="2" id="KW-0540">Nuclease</keyword>
<evidence type="ECO:0000313" key="2">
    <source>
        <dbReference type="EMBL" id="ABP44061.1"/>
    </source>
</evidence>
<dbReference type="SUPFAM" id="SSF54060">
    <property type="entry name" value="His-Me finger endonucleases"/>
    <property type="match status" value="1"/>
</dbReference>
<reference evidence="2" key="1">
    <citation type="submission" date="2007-04" db="EMBL/GenBank/DDBJ databases">
        <authorList>
            <consortium name="US DOE Joint Genome Institute"/>
            <person name="Copeland A."/>
            <person name="Lucas S."/>
            <person name="Lapidus A."/>
            <person name="Barry K."/>
            <person name="Detter J.C."/>
            <person name="Glavina del Rio T."/>
            <person name="Hammon N."/>
            <person name="Israni S."/>
            <person name="Dalin E."/>
            <person name="Tice H."/>
            <person name="Pitluck S."/>
            <person name="Chain P."/>
            <person name="Malfatti S."/>
            <person name="Shin M."/>
            <person name="Vergez L."/>
            <person name="Schmutz J."/>
            <person name="Larimer F."/>
            <person name="Land M."/>
            <person name="Hauser L."/>
            <person name="Kyrpides N."/>
            <person name="Mikhailova N."/>
            <person name="Miller C."/>
            <person name="Richardson P."/>
        </authorList>
    </citation>
    <scope>NUCLEOTIDE SEQUENCE</scope>
    <source>
        <strain evidence="2">PYR-GCK</strain>
    </source>
</reference>
<reference evidence="2" key="2">
    <citation type="journal article" date="2013" name="PLoS ONE">
        <title>A Gene Expression Study of the Activities of Aromatic Ring-Cleavage Dioxygenases in Mycobacterium gilvum PYR-GCK to Changes in Salinity and pH during Pyrene Degradation.</title>
        <authorList>
            <person name="Badejo A.C."/>
            <person name="Badejo A.O."/>
            <person name="Shin K.H."/>
            <person name="Chai Y.G."/>
        </authorList>
    </citation>
    <scope>NUCLEOTIDE SEQUENCE [LARGE SCALE GENOMIC DNA]</scope>
    <source>
        <strain evidence="2">PYR-GCK</strain>
    </source>
</reference>
<proteinExistence type="predicted"/>
<keyword evidence="2" id="KW-0255">Endonuclease</keyword>
<dbReference type="HOGENOM" id="CLU_1873173_0_0_11"/>
<accession>A4T7P7</accession>
<dbReference type="InterPro" id="IPR044925">
    <property type="entry name" value="His-Me_finger_sf"/>
</dbReference>
<gene>
    <name evidence="2" type="ordered locus">Mflv_1579</name>
</gene>
<dbReference type="InterPro" id="IPR003615">
    <property type="entry name" value="HNH_nuc"/>
</dbReference>
<name>A4T7P7_MYCGI</name>
<sequence length="136" mass="15528">MARACRGCGVELLKRHQKVFCGNACQQTYQRRLLLGAWLETGVCRGGMSHQRHYVRVYLNEQQGGCCAICGLKNLWNGLTLGLVIDHIDGDPKNDRRENLRLICPNCDSQLPTYKAKNWGKGRDNRRQRYADGQSY</sequence>
<evidence type="ECO:0000259" key="1">
    <source>
        <dbReference type="SMART" id="SM00507"/>
    </source>
</evidence>